<dbReference type="InterPro" id="IPR029061">
    <property type="entry name" value="THDP-binding"/>
</dbReference>
<dbReference type="FunFam" id="3.40.50.970:FF:000024">
    <property type="entry name" value="Pyruvate decarboxylase isozyme"/>
    <property type="match status" value="1"/>
</dbReference>
<evidence type="ECO:0000256" key="12">
    <source>
        <dbReference type="PIRSR" id="PIRSR036565-2"/>
    </source>
</evidence>
<dbReference type="GO" id="GO:0005829">
    <property type="term" value="C:cytosol"/>
    <property type="evidence" value="ECO:0007669"/>
    <property type="project" value="TreeGrafter"/>
</dbReference>
<name>W9X3J3_9EURO</name>
<dbReference type="AlphaFoldDB" id="W9X3J3"/>
<keyword evidence="19" id="KW-1185">Reference proteome</keyword>
<dbReference type="InterPro" id="IPR047214">
    <property type="entry name" value="TPP_PDC_IPDC"/>
</dbReference>
<comment type="cofactor">
    <cofactor evidence="12">
        <name>Mg(2+)</name>
        <dbReference type="ChEBI" id="CHEBI:18420"/>
    </cofactor>
    <text evidence="12">Binds 1 Mg(2+) per subunit.</text>
</comment>
<dbReference type="PANTHER" id="PTHR43452">
    <property type="entry name" value="PYRUVATE DECARBOXYLASE"/>
    <property type="match status" value="1"/>
</dbReference>
<evidence type="ECO:0000259" key="16">
    <source>
        <dbReference type="Pfam" id="PF02775"/>
    </source>
</evidence>
<evidence type="ECO:0000313" key="18">
    <source>
        <dbReference type="EMBL" id="EXJ75057.1"/>
    </source>
</evidence>
<evidence type="ECO:0000256" key="1">
    <source>
        <dbReference type="ARBA" id="ARBA00001041"/>
    </source>
</evidence>
<evidence type="ECO:0000256" key="7">
    <source>
        <dbReference type="ARBA" id="ARBA00022793"/>
    </source>
</evidence>
<evidence type="ECO:0000256" key="9">
    <source>
        <dbReference type="ARBA" id="ARBA00023052"/>
    </source>
</evidence>
<dbReference type="GO" id="GO:0030976">
    <property type="term" value="F:thiamine pyrophosphate binding"/>
    <property type="evidence" value="ECO:0007669"/>
    <property type="project" value="InterPro"/>
</dbReference>
<keyword evidence="8 12" id="KW-0460">Magnesium</keyword>
<feature type="binding site" evidence="11">
    <location>
        <position position="28"/>
    </location>
    <ligand>
        <name>pyruvate</name>
        <dbReference type="ChEBI" id="CHEBI:15361"/>
        <label>1</label>
        <note>substrate; ligand shared between two neighboring subunits</note>
    </ligand>
</feature>
<comment type="caution">
    <text evidence="18">The sequence shown here is derived from an EMBL/GenBank/DDBJ whole genome shotgun (WGS) entry which is preliminary data.</text>
</comment>
<protein>
    <recommendedName>
        <fullName evidence="5">Pyruvate decarboxylase</fullName>
        <ecNumber evidence="4">4.1.1.1</ecNumber>
    </recommendedName>
</protein>
<feature type="binding site" evidence="11">
    <location>
        <position position="117"/>
    </location>
    <ligand>
        <name>pyruvate</name>
        <dbReference type="ChEBI" id="CHEBI:15361"/>
        <label>1</label>
        <note>substrate; ligand shared between two neighboring subunits</note>
    </ligand>
</feature>
<evidence type="ECO:0000313" key="19">
    <source>
        <dbReference type="Proteomes" id="UP000019471"/>
    </source>
</evidence>
<feature type="binding site" evidence="12">
    <location>
        <position position="480"/>
    </location>
    <ligand>
        <name>Mg(2+)</name>
        <dbReference type="ChEBI" id="CHEBI:18420"/>
    </ligand>
</feature>
<dbReference type="Pfam" id="PF02775">
    <property type="entry name" value="TPP_enzyme_C"/>
    <property type="match status" value="1"/>
</dbReference>
<evidence type="ECO:0000256" key="13">
    <source>
        <dbReference type="RuleBase" id="RU362132"/>
    </source>
</evidence>
<organism evidence="18 19">
    <name type="scientific">Cladophialophora psammophila CBS 110553</name>
    <dbReference type="NCBI Taxonomy" id="1182543"/>
    <lineage>
        <taxon>Eukaryota</taxon>
        <taxon>Fungi</taxon>
        <taxon>Dikarya</taxon>
        <taxon>Ascomycota</taxon>
        <taxon>Pezizomycotina</taxon>
        <taxon>Eurotiomycetes</taxon>
        <taxon>Chaetothyriomycetidae</taxon>
        <taxon>Chaetothyriales</taxon>
        <taxon>Herpotrichiellaceae</taxon>
        <taxon>Cladophialophora</taxon>
    </lineage>
</organism>
<dbReference type="GeneID" id="19186486"/>
<keyword evidence="9 13" id="KW-0786">Thiamine pyrophosphate</keyword>
<dbReference type="SUPFAM" id="SSF52518">
    <property type="entry name" value="Thiamin diphosphate-binding fold (THDP-binding)"/>
    <property type="match status" value="2"/>
</dbReference>
<accession>W9X3J3</accession>
<keyword evidence="14" id="KW-0812">Transmembrane</keyword>
<dbReference type="Gene3D" id="3.40.50.970">
    <property type="match status" value="2"/>
</dbReference>
<feature type="transmembrane region" description="Helical" evidence="14">
    <location>
        <begin position="413"/>
        <end position="435"/>
    </location>
</feature>
<dbReference type="Pfam" id="PF02776">
    <property type="entry name" value="TPP_enzyme_N"/>
    <property type="match status" value="1"/>
</dbReference>
<dbReference type="InterPro" id="IPR012001">
    <property type="entry name" value="Thiamin_PyroP_enz_TPP-bd_dom"/>
</dbReference>
<proteinExistence type="inferred from homology"/>
<keyword evidence="7" id="KW-0210">Decarboxylase</keyword>
<dbReference type="eggNOG" id="KOG1184">
    <property type="taxonomic scope" value="Eukaryota"/>
</dbReference>
<evidence type="ECO:0000256" key="10">
    <source>
        <dbReference type="ARBA" id="ARBA00023239"/>
    </source>
</evidence>
<keyword evidence="6 12" id="KW-0479">Metal-binding</keyword>
<dbReference type="HOGENOM" id="CLU_013748_0_2_1"/>
<evidence type="ECO:0000256" key="8">
    <source>
        <dbReference type="ARBA" id="ARBA00022842"/>
    </source>
</evidence>
<evidence type="ECO:0000256" key="3">
    <source>
        <dbReference type="ARBA" id="ARBA00007812"/>
    </source>
</evidence>
<evidence type="ECO:0000256" key="2">
    <source>
        <dbReference type="ARBA" id="ARBA00001964"/>
    </source>
</evidence>
<dbReference type="GO" id="GO:0000287">
    <property type="term" value="F:magnesium ion binding"/>
    <property type="evidence" value="ECO:0007669"/>
    <property type="project" value="InterPro"/>
</dbReference>
<gene>
    <name evidence="18" type="ORF">A1O5_01753</name>
</gene>
<evidence type="ECO:0000259" key="15">
    <source>
        <dbReference type="Pfam" id="PF00205"/>
    </source>
</evidence>
<feature type="binding site" evidence="12">
    <location>
        <position position="451"/>
    </location>
    <ligand>
        <name>Mg(2+)</name>
        <dbReference type="ChEBI" id="CHEBI:18420"/>
    </ligand>
</feature>
<dbReference type="Proteomes" id="UP000019471">
    <property type="component" value="Unassembled WGS sequence"/>
</dbReference>
<feature type="binding site" evidence="11">
    <location>
        <position position="484"/>
    </location>
    <ligand>
        <name>pyruvate</name>
        <dbReference type="ChEBI" id="CHEBI:15361"/>
        <label>1</label>
        <note>substrate; ligand shared between two neighboring subunits</note>
    </ligand>
</feature>
<comment type="catalytic activity">
    <reaction evidence="1">
        <text>a 2-oxocarboxylate + H(+) = an aldehyde + CO2</text>
        <dbReference type="Rhea" id="RHEA:11628"/>
        <dbReference type="ChEBI" id="CHEBI:15378"/>
        <dbReference type="ChEBI" id="CHEBI:16526"/>
        <dbReference type="ChEBI" id="CHEBI:17478"/>
        <dbReference type="ChEBI" id="CHEBI:35179"/>
        <dbReference type="EC" id="4.1.1.1"/>
    </reaction>
</comment>
<dbReference type="FunFam" id="3.40.50.970:FF:000019">
    <property type="entry name" value="Pyruvate decarboxylase isozyme"/>
    <property type="match status" value="1"/>
</dbReference>
<dbReference type="CDD" id="cd07038">
    <property type="entry name" value="TPP_PYR_PDC_IPDC_like"/>
    <property type="match status" value="1"/>
</dbReference>
<dbReference type="PANTHER" id="PTHR43452:SF3">
    <property type="entry name" value="TRANSAMINATED AMINO ACID DECARBOXYLASE"/>
    <property type="match status" value="1"/>
</dbReference>
<dbReference type="SUPFAM" id="SSF52467">
    <property type="entry name" value="DHS-like NAD/FAD-binding domain"/>
    <property type="match status" value="1"/>
</dbReference>
<comment type="similarity">
    <text evidence="3 13">Belongs to the TPP enzyme family.</text>
</comment>
<dbReference type="InterPro" id="IPR029035">
    <property type="entry name" value="DHS-like_NAD/FAD-binding_dom"/>
</dbReference>
<dbReference type="InterPro" id="IPR012000">
    <property type="entry name" value="Thiamin_PyroP_enz_cen_dom"/>
</dbReference>
<evidence type="ECO:0000256" key="6">
    <source>
        <dbReference type="ARBA" id="ARBA00022723"/>
    </source>
</evidence>
<dbReference type="PIRSF" id="PIRSF036565">
    <property type="entry name" value="Pyruvt_ip_decrb"/>
    <property type="match status" value="1"/>
</dbReference>
<dbReference type="InterPro" id="IPR012110">
    <property type="entry name" value="PDC/IPDC-like"/>
</dbReference>
<feature type="domain" description="Thiamine pyrophosphate enzyme N-terminal TPP-binding" evidence="17">
    <location>
        <begin position="5"/>
        <end position="116"/>
    </location>
</feature>
<evidence type="ECO:0000256" key="4">
    <source>
        <dbReference type="ARBA" id="ARBA00013202"/>
    </source>
</evidence>
<keyword evidence="14" id="KW-0472">Membrane</keyword>
<comment type="cofactor">
    <cofactor evidence="2">
        <name>thiamine diphosphate</name>
        <dbReference type="ChEBI" id="CHEBI:58937"/>
    </cofactor>
</comment>
<dbReference type="EC" id="4.1.1.1" evidence="4"/>
<feature type="binding site" evidence="12">
    <location>
        <position position="478"/>
    </location>
    <ligand>
        <name>Mg(2+)</name>
        <dbReference type="ChEBI" id="CHEBI:18420"/>
    </ligand>
</feature>
<sequence>MKQVTLGSYIFRRLKQLGIDHIFGCPGDFTLNLLDYIYPEGLKWVGTCNELNGAYAADGYARTKGDGTPGVVITTYGVGELSALNGIAGAYSEHVPIIHIVGTTTRAAQKARTKIHHTLGDDGWDHTIYQKMSEPARRASVFLTNDATFTEEVDFVIERAYQTRHPVYLFIPMDTPDIFVPSDRLESETLNTEIINVGREEAEGAVVDAIVTAMSSSKTGALLVDVLSQRYGLLDQVNQISDLWNATTFIAPLAKSHYDETKANYGGIYNGILTTEDSIKTRIEDADQVVHVGPLLSDSNTGVWTQNLSPENSIVLHPDWILVNGIRHDLSFVPVVKRVARALMEKKQVLMGGNETSTSASQNTRMHFEGRLDHARLWKCLSGHLKEDDCIVAEVGTAQYGALELRLGARNSFLTQMFFSAIGYAVPALLGALCARREQGASGRVLFLAGDGGLQMTVQELGTIVRHGFSPTIVLLDNNGYTTERIIHGPTLQHNDIARWDHGLMLEFFGCQTSKYYQVREFEELEKVFQCPAVLESRTPQLIHLYLGEMDCPAVLVKKSRIGKERNMMALAQSDKEFGRRRNIVQ</sequence>
<dbReference type="GO" id="GO:0005634">
    <property type="term" value="C:nucleus"/>
    <property type="evidence" value="ECO:0007669"/>
    <property type="project" value="TreeGrafter"/>
</dbReference>
<reference evidence="18 19" key="1">
    <citation type="submission" date="2013-03" db="EMBL/GenBank/DDBJ databases">
        <title>The Genome Sequence of Cladophialophora psammophila CBS 110553.</title>
        <authorList>
            <consortium name="The Broad Institute Genomics Platform"/>
            <person name="Cuomo C."/>
            <person name="de Hoog S."/>
            <person name="Gorbushina A."/>
            <person name="Walker B."/>
            <person name="Young S.K."/>
            <person name="Zeng Q."/>
            <person name="Gargeya S."/>
            <person name="Fitzgerald M."/>
            <person name="Haas B."/>
            <person name="Abouelleil A."/>
            <person name="Allen A.W."/>
            <person name="Alvarado L."/>
            <person name="Arachchi H.M."/>
            <person name="Berlin A.M."/>
            <person name="Chapman S.B."/>
            <person name="Gainer-Dewar J."/>
            <person name="Goldberg J."/>
            <person name="Griggs A."/>
            <person name="Gujja S."/>
            <person name="Hansen M."/>
            <person name="Howarth C."/>
            <person name="Imamovic A."/>
            <person name="Ireland A."/>
            <person name="Larimer J."/>
            <person name="McCowan C."/>
            <person name="Murphy C."/>
            <person name="Pearson M."/>
            <person name="Poon T.W."/>
            <person name="Priest M."/>
            <person name="Roberts A."/>
            <person name="Saif S."/>
            <person name="Shea T."/>
            <person name="Sisk P."/>
            <person name="Sykes S."/>
            <person name="Wortman J."/>
            <person name="Nusbaum C."/>
            <person name="Birren B."/>
        </authorList>
    </citation>
    <scope>NUCLEOTIDE SEQUENCE [LARGE SCALE GENOMIC DNA]</scope>
    <source>
        <strain evidence="18 19">CBS 110553</strain>
    </source>
</reference>
<dbReference type="EMBL" id="AMGX01000002">
    <property type="protein sequence ID" value="EXJ75057.1"/>
    <property type="molecule type" value="Genomic_DNA"/>
</dbReference>
<dbReference type="GO" id="GO:0004737">
    <property type="term" value="F:pyruvate decarboxylase activity"/>
    <property type="evidence" value="ECO:0007669"/>
    <property type="project" value="UniProtKB-EC"/>
</dbReference>
<dbReference type="STRING" id="1182543.W9X3J3"/>
<feature type="domain" description="Thiamine pyrophosphate enzyme central" evidence="15">
    <location>
        <begin position="207"/>
        <end position="342"/>
    </location>
</feature>
<evidence type="ECO:0000256" key="11">
    <source>
        <dbReference type="PIRSR" id="PIRSR036565-1"/>
    </source>
</evidence>
<keyword evidence="10" id="KW-0456">Lyase</keyword>
<dbReference type="Gene3D" id="3.40.50.1220">
    <property type="entry name" value="TPP-binding domain"/>
    <property type="match status" value="1"/>
</dbReference>
<feature type="binding site" evidence="11">
    <location>
        <position position="161"/>
    </location>
    <ligand>
        <name>pyruvate</name>
        <dbReference type="ChEBI" id="CHEBI:15361"/>
        <label>2</label>
        <note>allosteric activator</note>
    </ligand>
</feature>
<dbReference type="CDD" id="cd02005">
    <property type="entry name" value="TPP_PDC_IPDC"/>
    <property type="match status" value="1"/>
</dbReference>
<dbReference type="OrthoDB" id="308383at2759"/>
<dbReference type="InterPro" id="IPR011766">
    <property type="entry name" value="TPP_enzyme_TPP-bd"/>
</dbReference>
<evidence type="ECO:0000259" key="17">
    <source>
        <dbReference type="Pfam" id="PF02776"/>
    </source>
</evidence>
<dbReference type="GO" id="GO:0000949">
    <property type="term" value="P:aromatic amino acid family catabolic process to alcohol via Ehrlich pathway"/>
    <property type="evidence" value="ECO:0007669"/>
    <property type="project" value="TreeGrafter"/>
</dbReference>
<dbReference type="Pfam" id="PF00205">
    <property type="entry name" value="TPP_enzyme_M"/>
    <property type="match status" value="1"/>
</dbReference>
<feature type="domain" description="Thiamine pyrophosphate enzyme TPP-binding" evidence="16">
    <location>
        <begin position="395"/>
        <end position="543"/>
    </location>
</feature>
<evidence type="ECO:0000256" key="14">
    <source>
        <dbReference type="SAM" id="Phobius"/>
    </source>
</evidence>
<dbReference type="InterPro" id="IPR047213">
    <property type="entry name" value="TPP_PYR_PDC_IPDC-like"/>
</dbReference>
<keyword evidence="14" id="KW-1133">Transmembrane helix</keyword>
<evidence type="ECO:0000256" key="5">
    <source>
        <dbReference type="ARBA" id="ARBA00014422"/>
    </source>
</evidence>
<dbReference type="RefSeq" id="XP_007740559.1">
    <property type="nucleotide sequence ID" value="XM_007742369.1"/>
</dbReference>